<evidence type="ECO:0000313" key="3">
    <source>
        <dbReference type="Proteomes" id="UP000000378"/>
    </source>
</evidence>
<dbReference type="InterPro" id="IPR003607">
    <property type="entry name" value="HD/PDEase_dom"/>
</dbReference>
<sequence>MARFLVGIRKCQNILWQYDPGTYLHCQKVAQIAFLLGRLVGLDSVSNQYIYLGALVHNLGKITIPKTTLHKKTALTSAELAIVREHPRCGREIALCIMKNISDTEKQTVLDAIEYHHERPDGKGYLYGISGSEIPLAAKIVVVADALDAMVSYRPYRSRPSGLRQALKELQENSGSQSDAQMVERLVKFLAGRY</sequence>
<dbReference type="PROSITE" id="PS51832">
    <property type="entry name" value="HD_GYP"/>
    <property type="match status" value="1"/>
</dbReference>
<keyword evidence="3" id="KW-1185">Reference proteome</keyword>
<dbReference type="PANTHER" id="PTHR43155">
    <property type="entry name" value="CYCLIC DI-GMP PHOSPHODIESTERASE PA4108-RELATED"/>
    <property type="match status" value="1"/>
</dbReference>
<dbReference type="KEGG" id="slp:Slip_2001"/>
<evidence type="ECO:0000259" key="1">
    <source>
        <dbReference type="PROSITE" id="PS51832"/>
    </source>
</evidence>
<feature type="domain" description="HD-GYP" evidence="1">
    <location>
        <begin position="1"/>
        <end position="194"/>
    </location>
</feature>
<protein>
    <submittedName>
        <fullName evidence="2">Metal dependent phosphohydrolase</fullName>
    </submittedName>
</protein>
<dbReference type="PANTHER" id="PTHR43155:SF2">
    <property type="entry name" value="CYCLIC DI-GMP PHOSPHODIESTERASE PA4108"/>
    <property type="match status" value="1"/>
</dbReference>
<dbReference type="Pfam" id="PF13487">
    <property type="entry name" value="HD_5"/>
    <property type="match status" value="1"/>
</dbReference>
<name>D7CPX2_SYNLT</name>
<dbReference type="HOGENOM" id="CLU_000445_92_3_9"/>
<dbReference type="SMART" id="SM00471">
    <property type="entry name" value="HDc"/>
    <property type="match status" value="1"/>
</dbReference>
<dbReference type="InterPro" id="IPR037522">
    <property type="entry name" value="HD_GYP_dom"/>
</dbReference>
<dbReference type="AlphaFoldDB" id="D7CPX2"/>
<dbReference type="Gene3D" id="1.10.3210.10">
    <property type="entry name" value="Hypothetical protein af1432"/>
    <property type="match status" value="1"/>
</dbReference>
<dbReference type="EMBL" id="CP002048">
    <property type="protein sequence ID" value="ADI02750.1"/>
    <property type="molecule type" value="Genomic_DNA"/>
</dbReference>
<gene>
    <name evidence="2" type="ordered locus">Slip_2001</name>
</gene>
<accession>D7CPX2</accession>
<proteinExistence type="predicted"/>
<dbReference type="Proteomes" id="UP000000378">
    <property type="component" value="Chromosome"/>
</dbReference>
<dbReference type="eggNOG" id="COG2206">
    <property type="taxonomic scope" value="Bacteria"/>
</dbReference>
<reference evidence="3" key="1">
    <citation type="journal article" date="2010" name="Stand. Genomic Sci.">
        <title>Complete genome sequence of Syntrophothermus lipocalidus type strain (TGB-C1T).</title>
        <authorList>
            <consortium name="US DOE Joint Genome Institute (JGI-PGF)"/>
            <person name="Djao O."/>
            <person name="Zhang X."/>
            <person name="Lucas S."/>
            <person name="Lapidus A."/>
            <person name="Glavina Del Rio T."/>
            <person name="Nolan M."/>
            <person name="Tice H."/>
            <person name="Cheng J."/>
            <person name="Han C."/>
            <person name="Tapia R."/>
            <person name="Goodwin L."/>
            <person name="Pitluck S."/>
            <person name="Liolios K."/>
            <person name="Ivanova N."/>
            <person name="Mavromatis K."/>
            <person name="Mikhailova N."/>
            <person name="Ovchinnikova G."/>
            <person name="Pati A."/>
            <person name="Brambilla E."/>
            <person name="Chen A."/>
            <person name="Palaniappan K."/>
            <person name="Land M."/>
            <person name="Hauser L."/>
            <person name="Chang Y."/>
            <person name="Jeffries C."/>
            <person name="Rohde M."/>
            <person name="Sikorski J."/>
            <person name="Spring S."/>
            <person name="Goker M."/>
            <person name="Detter J."/>
            <person name="Woyke T."/>
            <person name="Bristow J."/>
            <person name="Eisen J."/>
            <person name="Markowitz V."/>
            <person name="Hugenholtz P."/>
            <person name="Kyrpides N."/>
            <person name="Klenk H."/>
        </authorList>
    </citation>
    <scope>NUCLEOTIDE SEQUENCE [LARGE SCALE GENOMIC DNA]</scope>
    <source>
        <strain evidence="3">DSM 12680 / TGB-C1</strain>
    </source>
</reference>
<reference evidence="2 3" key="2">
    <citation type="journal article" date="2010" name="Stand. Genomic Sci.">
        <title>Complete genome sequence of Syntrophothermus lipocalidus type strain (TGB-C1).</title>
        <authorList>
            <person name="Djao O.D."/>
            <person name="Zhang X."/>
            <person name="Lucas S."/>
            <person name="Lapidus A."/>
            <person name="Del Rio T.G."/>
            <person name="Nolan M."/>
            <person name="Tice H."/>
            <person name="Cheng J.F."/>
            <person name="Han C."/>
            <person name="Tapia R."/>
            <person name="Goodwin L."/>
            <person name="Pitluck S."/>
            <person name="Liolios K."/>
            <person name="Ivanova N."/>
            <person name="Mavromatis K."/>
            <person name="Mikhailova N."/>
            <person name="Ovchinnikova G."/>
            <person name="Pati A."/>
            <person name="Brambilla E."/>
            <person name="Chen A."/>
            <person name="Palaniappan K."/>
            <person name="Land M."/>
            <person name="Hauser L."/>
            <person name="Chang Y.J."/>
            <person name="Jeffries C.D."/>
            <person name="Rohde M."/>
            <person name="Sikorski J."/>
            <person name="Spring S."/>
            <person name="Goker M."/>
            <person name="Detter J.C."/>
            <person name="Woyke T."/>
            <person name="Bristow J."/>
            <person name="Eisen J.A."/>
            <person name="Markowitz V."/>
            <person name="Hugenholtz P."/>
            <person name="Kyrpides N.C."/>
            <person name="Klenk H.P."/>
        </authorList>
    </citation>
    <scope>NUCLEOTIDE SEQUENCE [LARGE SCALE GENOMIC DNA]</scope>
    <source>
        <strain evidence="3">DSM 12680 / TGB-C1</strain>
    </source>
</reference>
<organism evidence="2 3">
    <name type="scientific">Syntrophothermus lipocalidus (strain DSM 12680 / TGB-C1)</name>
    <dbReference type="NCBI Taxonomy" id="643648"/>
    <lineage>
        <taxon>Bacteria</taxon>
        <taxon>Bacillati</taxon>
        <taxon>Bacillota</taxon>
        <taxon>Clostridia</taxon>
        <taxon>Eubacteriales</taxon>
        <taxon>Syntrophomonadaceae</taxon>
        <taxon>Syntrophothermus</taxon>
    </lineage>
</organism>
<evidence type="ECO:0000313" key="2">
    <source>
        <dbReference type="EMBL" id="ADI02750.1"/>
    </source>
</evidence>
<dbReference type="CDD" id="cd00077">
    <property type="entry name" value="HDc"/>
    <property type="match status" value="1"/>
</dbReference>
<dbReference type="STRING" id="643648.Slip_2001"/>
<dbReference type="SUPFAM" id="SSF109604">
    <property type="entry name" value="HD-domain/PDEase-like"/>
    <property type="match status" value="1"/>
</dbReference>